<evidence type="ECO:0000256" key="5">
    <source>
        <dbReference type="ARBA" id="ARBA00008372"/>
    </source>
</evidence>
<dbReference type="Gene3D" id="3.30.420.10">
    <property type="entry name" value="Ribonuclease H-like superfamily/Ribonuclease H"/>
    <property type="match status" value="1"/>
</dbReference>
<evidence type="ECO:0000256" key="4">
    <source>
        <dbReference type="ARBA" id="ARBA00004496"/>
    </source>
</evidence>
<evidence type="ECO:0000256" key="17">
    <source>
        <dbReference type="ARBA" id="ARBA00025148"/>
    </source>
</evidence>
<dbReference type="GO" id="GO:0046872">
    <property type="term" value="F:metal ion binding"/>
    <property type="evidence" value="ECO:0007669"/>
    <property type="project" value="UniProtKB-KW"/>
</dbReference>
<evidence type="ECO:0000256" key="2">
    <source>
        <dbReference type="ARBA" id="ARBA00001968"/>
    </source>
</evidence>
<keyword evidence="16" id="KW-0539">Nucleus</keyword>
<evidence type="ECO:0000256" key="14">
    <source>
        <dbReference type="ARBA" id="ARBA00023015"/>
    </source>
</evidence>
<keyword evidence="11" id="KW-0378">Hydrolase</keyword>
<keyword evidence="9" id="KW-0540">Nuclease</keyword>
<comment type="catalytic activity">
    <reaction evidence="1">
        <text>Exonucleolytic cleavage of poly(A) to 5'-AMP.</text>
        <dbReference type="EC" id="3.1.13.4"/>
    </reaction>
</comment>
<dbReference type="PANTHER" id="PTHR10797">
    <property type="entry name" value="CCR4-NOT TRANSCRIPTION COMPLEX SUBUNIT"/>
    <property type="match status" value="1"/>
</dbReference>
<keyword evidence="13" id="KW-0694">RNA-binding</keyword>
<evidence type="ECO:0000256" key="10">
    <source>
        <dbReference type="ARBA" id="ARBA00022723"/>
    </source>
</evidence>
<accession>A0A0D6QXQ8</accession>
<keyword evidence="14" id="KW-0805">Transcription regulation</keyword>
<evidence type="ECO:0000256" key="7">
    <source>
        <dbReference type="ARBA" id="ARBA00012161"/>
    </source>
</evidence>
<reference evidence="18" key="1">
    <citation type="submission" date="2015-03" db="EMBL/GenBank/DDBJ databases">
        <title>A transcriptome of Araucaria cunninghamii, an australian fine timber species.</title>
        <authorList>
            <person name="Jing Yi C.J.Y."/>
            <person name="Yin San L.Y.S."/>
            <person name="Abdul Karim S.S."/>
            <person name="Wan Azmi N.N."/>
            <person name="Hercus R.R."/>
            <person name="Croft L.L."/>
        </authorList>
    </citation>
    <scope>NUCLEOTIDE SEQUENCE</scope>
    <source>
        <strain evidence="18">MI0301</strain>
        <tissue evidence="18">Leaf</tissue>
    </source>
</reference>
<comment type="subunit">
    <text evidence="6">Component of the CCR4-NOT complex, at least composed of CRR4 and CAF1 proteins.</text>
</comment>
<dbReference type="GO" id="GO:0005634">
    <property type="term" value="C:nucleus"/>
    <property type="evidence" value="ECO:0007669"/>
    <property type="project" value="UniProtKB-SubCell"/>
</dbReference>
<proteinExistence type="inferred from homology"/>
<dbReference type="SUPFAM" id="SSF53098">
    <property type="entry name" value="Ribonuclease H-like"/>
    <property type="match status" value="1"/>
</dbReference>
<dbReference type="GO" id="GO:0005737">
    <property type="term" value="C:cytoplasm"/>
    <property type="evidence" value="ECO:0007669"/>
    <property type="project" value="UniProtKB-SubCell"/>
</dbReference>
<evidence type="ECO:0000256" key="12">
    <source>
        <dbReference type="ARBA" id="ARBA00022839"/>
    </source>
</evidence>
<dbReference type="EC" id="3.1.13.4" evidence="7"/>
<evidence type="ECO:0000256" key="9">
    <source>
        <dbReference type="ARBA" id="ARBA00022722"/>
    </source>
</evidence>
<dbReference type="InterPro" id="IPR006941">
    <property type="entry name" value="RNase_CAF1"/>
</dbReference>
<evidence type="ECO:0000313" key="18">
    <source>
        <dbReference type="EMBL" id="JAG94798.1"/>
    </source>
</evidence>
<dbReference type="InterPro" id="IPR012337">
    <property type="entry name" value="RNaseH-like_sf"/>
</dbReference>
<name>A0A0D6QXQ8_ARACU</name>
<evidence type="ECO:0000256" key="16">
    <source>
        <dbReference type="ARBA" id="ARBA00023242"/>
    </source>
</evidence>
<dbReference type="GO" id="GO:0030014">
    <property type="term" value="C:CCR4-NOT complex"/>
    <property type="evidence" value="ECO:0007669"/>
    <property type="project" value="InterPro"/>
</dbReference>
<comment type="function">
    <text evidence="17">Ubiquitous transcription factor required for a diverse set of processes. It is a component of the CCR4 complex involved in the control of gene expression.</text>
</comment>
<keyword evidence="8" id="KW-0963">Cytoplasm</keyword>
<keyword evidence="10" id="KW-0479">Metal-binding</keyword>
<evidence type="ECO:0000256" key="6">
    <source>
        <dbReference type="ARBA" id="ARBA00011757"/>
    </source>
</evidence>
<dbReference type="AlphaFoldDB" id="A0A0D6QXQ8"/>
<dbReference type="InterPro" id="IPR036397">
    <property type="entry name" value="RNaseH_sf"/>
</dbReference>
<comment type="cofactor">
    <cofactor evidence="2">
        <name>a divalent metal cation</name>
        <dbReference type="ChEBI" id="CHEBI:60240"/>
    </cofactor>
</comment>
<dbReference type="GO" id="GO:0004535">
    <property type="term" value="F:poly(A)-specific ribonuclease activity"/>
    <property type="evidence" value="ECO:0007669"/>
    <property type="project" value="UniProtKB-EC"/>
</dbReference>
<dbReference type="InterPro" id="IPR039637">
    <property type="entry name" value="CNOT7/CNOT8/Pop2"/>
</dbReference>
<evidence type="ECO:0000256" key="15">
    <source>
        <dbReference type="ARBA" id="ARBA00023163"/>
    </source>
</evidence>
<evidence type="ECO:0000256" key="11">
    <source>
        <dbReference type="ARBA" id="ARBA00022801"/>
    </source>
</evidence>
<sequence length="209" mass="23665">MLRDNVNLLKLIQLGLTFTDQKGNLPRFGANQQCVWQFNFREFNSNSDVHNPDSIELLKQSGVDFRKNEEIGIDSCVFGELFMSSGVVLNENVQWISFHGGYDFGYLLKLLTCRDLPQDEADFFKLLRTYFPTVYDIKYLIRFSNQNVHGGLNKIAELLQVPRVGPSHQAGSDSLLTSCIFWKLQQGFFNGPIDQNAGVLFGLGVDNGE</sequence>
<comment type="subcellular location">
    <subcellularLocation>
        <location evidence="4">Cytoplasm</location>
    </subcellularLocation>
    <subcellularLocation>
        <location evidence="3">Nucleus</location>
    </subcellularLocation>
</comment>
<evidence type="ECO:0000256" key="1">
    <source>
        <dbReference type="ARBA" id="ARBA00001663"/>
    </source>
</evidence>
<dbReference type="GO" id="GO:0003723">
    <property type="term" value="F:RNA binding"/>
    <property type="evidence" value="ECO:0007669"/>
    <property type="project" value="UniProtKB-KW"/>
</dbReference>
<dbReference type="EMBL" id="GCKF01042447">
    <property type="protein sequence ID" value="JAG94798.1"/>
    <property type="molecule type" value="Transcribed_RNA"/>
</dbReference>
<organism evidence="18">
    <name type="scientific">Araucaria cunninghamii</name>
    <name type="common">Hoop pine</name>
    <name type="synonym">Moreton Bay pine</name>
    <dbReference type="NCBI Taxonomy" id="56994"/>
    <lineage>
        <taxon>Eukaryota</taxon>
        <taxon>Viridiplantae</taxon>
        <taxon>Streptophyta</taxon>
        <taxon>Embryophyta</taxon>
        <taxon>Tracheophyta</taxon>
        <taxon>Spermatophyta</taxon>
        <taxon>Pinopsida</taxon>
        <taxon>Pinidae</taxon>
        <taxon>Conifers II</taxon>
        <taxon>Araucariales</taxon>
        <taxon>Araucariaceae</taxon>
        <taxon>Araucaria</taxon>
    </lineage>
</organism>
<evidence type="ECO:0000256" key="13">
    <source>
        <dbReference type="ARBA" id="ARBA00022884"/>
    </source>
</evidence>
<dbReference type="Pfam" id="PF04857">
    <property type="entry name" value="CAF1"/>
    <property type="match status" value="1"/>
</dbReference>
<evidence type="ECO:0000256" key="8">
    <source>
        <dbReference type="ARBA" id="ARBA00022490"/>
    </source>
</evidence>
<evidence type="ECO:0000256" key="3">
    <source>
        <dbReference type="ARBA" id="ARBA00004123"/>
    </source>
</evidence>
<keyword evidence="12" id="KW-0269">Exonuclease</keyword>
<keyword evidence="15" id="KW-0804">Transcription</keyword>
<protein>
    <recommendedName>
        <fullName evidence="7">poly(A)-specific ribonuclease</fullName>
        <ecNumber evidence="7">3.1.13.4</ecNumber>
    </recommendedName>
</protein>
<comment type="similarity">
    <text evidence="5">Belongs to the CAF1 family.</text>
</comment>